<dbReference type="Proteomes" id="UP001642260">
    <property type="component" value="Unassembled WGS sequence"/>
</dbReference>
<dbReference type="AlphaFoldDB" id="A0ABC8JWH9"/>
<protein>
    <submittedName>
        <fullName evidence="1">Uncharacterized protein</fullName>
    </submittedName>
</protein>
<accession>A0ABC8JWH9</accession>
<keyword evidence="2" id="KW-1185">Reference proteome</keyword>
<gene>
    <name evidence="1" type="ORF">ERUC_LOCUS13380</name>
</gene>
<comment type="caution">
    <text evidence="1">The sequence shown here is derived from an EMBL/GenBank/DDBJ whole genome shotgun (WGS) entry which is preliminary data.</text>
</comment>
<evidence type="ECO:0000313" key="2">
    <source>
        <dbReference type="Proteomes" id="UP001642260"/>
    </source>
</evidence>
<evidence type="ECO:0000313" key="1">
    <source>
        <dbReference type="EMBL" id="CAH8334771.1"/>
    </source>
</evidence>
<reference evidence="1 2" key="1">
    <citation type="submission" date="2022-03" db="EMBL/GenBank/DDBJ databases">
        <authorList>
            <person name="Macdonald S."/>
            <person name="Ahmed S."/>
            <person name="Newling K."/>
        </authorList>
    </citation>
    <scope>NUCLEOTIDE SEQUENCE [LARGE SCALE GENOMIC DNA]</scope>
</reference>
<name>A0ABC8JWH9_ERUVS</name>
<sequence>MSEEFDESEIIFSDNFFPSRRRDEVNEKENLPVGFRENSRRRRSKTTLLPSPHRIYLVTEELSKDEI</sequence>
<proteinExistence type="predicted"/>
<organism evidence="1 2">
    <name type="scientific">Eruca vesicaria subsp. sativa</name>
    <name type="common">Garden rocket</name>
    <name type="synonym">Eruca sativa</name>
    <dbReference type="NCBI Taxonomy" id="29727"/>
    <lineage>
        <taxon>Eukaryota</taxon>
        <taxon>Viridiplantae</taxon>
        <taxon>Streptophyta</taxon>
        <taxon>Embryophyta</taxon>
        <taxon>Tracheophyta</taxon>
        <taxon>Spermatophyta</taxon>
        <taxon>Magnoliopsida</taxon>
        <taxon>eudicotyledons</taxon>
        <taxon>Gunneridae</taxon>
        <taxon>Pentapetalae</taxon>
        <taxon>rosids</taxon>
        <taxon>malvids</taxon>
        <taxon>Brassicales</taxon>
        <taxon>Brassicaceae</taxon>
        <taxon>Brassiceae</taxon>
        <taxon>Eruca</taxon>
    </lineage>
</organism>
<dbReference type="EMBL" id="CAKOAT010126266">
    <property type="protein sequence ID" value="CAH8334771.1"/>
    <property type="molecule type" value="Genomic_DNA"/>
</dbReference>